<reference evidence="2 3" key="2">
    <citation type="journal article" date="2017" name="Int. J. Syst. Evol. Microbiol.">
        <title>Pseudomonas furukawaii sp. nov., a polychlorinated biphenyl-degrading bacterium isolated from biphenyl-contaminated soil in Japan.</title>
        <authorList>
            <person name="Kimura N."/>
            <person name="Watanabe T."/>
            <person name="Suenaga H."/>
            <person name="Fujihara H."/>
            <person name="Futagami T."/>
            <person name="Goto M."/>
            <person name="Hanada S."/>
            <person name="Hirose J."/>
        </authorList>
    </citation>
    <scope>NUCLEOTIDE SEQUENCE [LARGE SCALE GENOMIC DNA]</scope>
    <source>
        <strain evidence="3">DSM 10086 / NBRC 110670 / KF707</strain>
    </source>
</reference>
<evidence type="ECO:0000313" key="2">
    <source>
        <dbReference type="EMBL" id="BAU73498.1"/>
    </source>
</evidence>
<dbReference type="EMBL" id="AP014862">
    <property type="protein sequence ID" value="BAU73498.1"/>
    <property type="molecule type" value="Genomic_DNA"/>
</dbReference>
<dbReference type="SUPFAM" id="SSF48537">
    <property type="entry name" value="Phospholipase C/P1 nuclease"/>
    <property type="match status" value="1"/>
</dbReference>
<keyword evidence="1" id="KW-0732">Signal</keyword>
<evidence type="ECO:0000256" key="1">
    <source>
        <dbReference type="SAM" id="SignalP"/>
    </source>
</evidence>
<evidence type="ECO:0000313" key="3">
    <source>
        <dbReference type="Proteomes" id="UP000218554"/>
    </source>
</evidence>
<keyword evidence="3" id="KW-1185">Reference proteome</keyword>
<feature type="chain" id="PRO_5042006209" description="Phospholipase" evidence="1">
    <location>
        <begin position="26"/>
        <end position="434"/>
    </location>
</feature>
<dbReference type="Proteomes" id="UP000218554">
    <property type="component" value="Chromosome"/>
</dbReference>
<reference evidence="3" key="1">
    <citation type="submission" date="2015-05" db="EMBL/GenBank/DDBJ databases">
        <title>Draft genome sequencing of a biphenyl-degrading bacterium, Pseudomonas balearica KF707 (=NBRC110670).</title>
        <authorList>
            <person name="Kimura N."/>
            <person name="Hirose J."/>
            <person name="Watanabe T."/>
            <person name="Suenaga H."/>
            <person name="Fujihara H."/>
            <person name="Noguchi M."/>
            <person name="Hashimoto M."/>
            <person name="Shimodaira J."/>
            <person name="Tsuchikane K."/>
            <person name="Hosoyama A."/>
            <person name="Yamazoe A."/>
            <person name="Fujita N."/>
            <person name="Furukawa K."/>
        </authorList>
    </citation>
    <scope>NUCLEOTIDE SEQUENCE [LARGE SCALE GENOMIC DNA]</scope>
    <source>
        <strain evidence="3">DSM 10086 / NBRC 110670 / KF707</strain>
    </source>
</reference>
<feature type="signal peptide" evidence="1">
    <location>
        <begin position="1"/>
        <end position="25"/>
    </location>
</feature>
<organism evidence="2 3">
    <name type="scientific">Metapseudomonas furukawaii</name>
    <name type="common">Pseudomonas furukawaii</name>
    <dbReference type="NCBI Taxonomy" id="1149133"/>
    <lineage>
        <taxon>Bacteria</taxon>
        <taxon>Pseudomonadati</taxon>
        <taxon>Pseudomonadota</taxon>
        <taxon>Gammaproteobacteria</taxon>
        <taxon>Pseudomonadales</taxon>
        <taxon>Pseudomonadaceae</taxon>
        <taxon>Metapseudomonas</taxon>
    </lineage>
</organism>
<sequence>MEHWMKYLALVLSLSLACLPHAALAWSNHALGTVLALGAMPEIRDASAVEVESLESFLAEEGVAIEQLLDEQEEFFRENLAGYPARPDDLRFVPTHQGDPRRRFLMALRVNPEIRLAYFVQGLPGTDWSAHRLLDASQVLVFRKLDIWREWRFYQVSPGDSVPALAVVASAADEPDYGHDINLFSDNPGDVGRRYDFGRQPFGDARFEYSSQAPFHIGYYHEDEVIYRSAPFLARTYPEMRVYQYLGLARFAFETGHPYWGYRFLGWGLHYIQDLTQPYHAKAMPGQGTGRLIWIALKAAVGLDADKRAAIERIANRHTEVERYQADWLRRLLHEGGQDSPLLRAYADSRTDGDYPAFDEDSLRAVVSRESYDFADDFDARIAHWLAGAQVRQGFSQGNTLAPLPEDGQLNQVLVRLIRHFGAHSRNAARATLP</sequence>
<proteinExistence type="predicted"/>
<protein>
    <recommendedName>
        <fullName evidence="4">Phospholipase</fullName>
    </recommendedName>
</protein>
<accession>A0AAD1FFG6</accession>
<dbReference type="AlphaFoldDB" id="A0AAD1FFG6"/>
<evidence type="ECO:0008006" key="4">
    <source>
        <dbReference type="Google" id="ProtNLM"/>
    </source>
</evidence>
<name>A0AAD1FFG6_METFU</name>
<dbReference type="KEGG" id="pfuw:KF707C_18100"/>
<dbReference type="InterPro" id="IPR008947">
    <property type="entry name" value="PLipase_C/P1_nuclease_dom_sf"/>
</dbReference>
<gene>
    <name evidence="2" type="ORF">KF707C_18100</name>
</gene>
<dbReference type="PROSITE" id="PS51257">
    <property type="entry name" value="PROKAR_LIPOPROTEIN"/>
    <property type="match status" value="1"/>
</dbReference>
<dbReference type="Gene3D" id="1.10.575.10">
    <property type="entry name" value="P1 Nuclease"/>
    <property type="match status" value="1"/>
</dbReference>
<dbReference type="GO" id="GO:0016788">
    <property type="term" value="F:hydrolase activity, acting on ester bonds"/>
    <property type="evidence" value="ECO:0007669"/>
    <property type="project" value="InterPro"/>
</dbReference>